<evidence type="ECO:0000313" key="1">
    <source>
        <dbReference type="EMBL" id="TGY87520.1"/>
    </source>
</evidence>
<organism evidence="1 2">
    <name type="scientific">Petralouisia muris</name>
    <dbReference type="NCBI Taxonomy" id="3032872"/>
    <lineage>
        <taxon>Bacteria</taxon>
        <taxon>Bacillati</taxon>
        <taxon>Bacillota</taxon>
        <taxon>Clostridia</taxon>
        <taxon>Lachnospirales</taxon>
        <taxon>Lachnospiraceae</taxon>
        <taxon>Petralouisia</taxon>
    </lineage>
</organism>
<accession>A0AC61RN70</accession>
<dbReference type="EMBL" id="SRYA01000113">
    <property type="protein sequence ID" value="TGY87520.1"/>
    <property type="molecule type" value="Genomic_DNA"/>
</dbReference>
<sequence>MVYNSVEDINAEKINTRIKDAIKEWGSQDDFFNGISYSKQSFHKCVRENSILPLSVLLEIAKKLDCDMGYLLCEYDEKRHIVADVKEATGLSSDVIDIILNMKDSFLKLSILNDLLKDDYFLAIINLLHMADYHYEKGMELDKIEDKVASDYKNAETLEEKEKFEKRYNDYRAEHKLHDANALANRYRLTVAFYRLLDKRYKALPDIDITDSESNWKQTNPKFKHPILF</sequence>
<keyword evidence="2" id="KW-1185">Reference proteome</keyword>
<dbReference type="Proteomes" id="UP000304953">
    <property type="component" value="Unassembled WGS sequence"/>
</dbReference>
<gene>
    <name evidence="1" type="ORF">E5329_26635</name>
</gene>
<reference evidence="1" key="1">
    <citation type="submission" date="2019-04" db="EMBL/GenBank/DDBJ databases">
        <title>Microbes associate with the intestines of laboratory mice.</title>
        <authorList>
            <person name="Navarre W."/>
            <person name="Wong E."/>
            <person name="Huang K."/>
            <person name="Tropini C."/>
            <person name="Ng K."/>
            <person name="Yu B."/>
        </authorList>
    </citation>
    <scope>NUCLEOTIDE SEQUENCE</scope>
    <source>
        <strain evidence="1">NM01_1-7b</strain>
    </source>
</reference>
<comment type="caution">
    <text evidence="1">The sequence shown here is derived from an EMBL/GenBank/DDBJ whole genome shotgun (WGS) entry which is preliminary data.</text>
</comment>
<name>A0AC61RN70_9FIRM</name>
<protein>
    <submittedName>
        <fullName evidence="1">Uncharacterized protein</fullName>
    </submittedName>
</protein>
<proteinExistence type="predicted"/>
<evidence type="ECO:0000313" key="2">
    <source>
        <dbReference type="Proteomes" id="UP000304953"/>
    </source>
</evidence>